<dbReference type="Pfam" id="PF00881">
    <property type="entry name" value="Nitroreductase"/>
    <property type="match status" value="2"/>
</dbReference>
<dbReference type="EMBL" id="BMFK01000001">
    <property type="protein sequence ID" value="GGE62204.1"/>
    <property type="molecule type" value="Genomic_DNA"/>
</dbReference>
<dbReference type="InterPro" id="IPR000415">
    <property type="entry name" value="Nitroreductase-like"/>
</dbReference>
<feature type="domain" description="Nitroreductase" evidence="1">
    <location>
        <begin position="55"/>
        <end position="231"/>
    </location>
</feature>
<dbReference type="SUPFAM" id="SSF55469">
    <property type="entry name" value="FMN-dependent nitroreductase-like"/>
    <property type="match status" value="1"/>
</dbReference>
<evidence type="ECO:0000313" key="2">
    <source>
        <dbReference type="EMBL" id="GGE62204.1"/>
    </source>
</evidence>
<gene>
    <name evidence="2" type="primary">noxC</name>
    <name evidence="2" type="ORF">GCM10007140_10570</name>
</gene>
<evidence type="ECO:0000259" key="1">
    <source>
        <dbReference type="Pfam" id="PF00881"/>
    </source>
</evidence>
<evidence type="ECO:0000313" key="3">
    <source>
        <dbReference type="Proteomes" id="UP000605259"/>
    </source>
</evidence>
<protein>
    <submittedName>
        <fullName evidence="2">NADH oxidase</fullName>
    </submittedName>
</protein>
<reference evidence="2" key="2">
    <citation type="submission" date="2020-09" db="EMBL/GenBank/DDBJ databases">
        <authorList>
            <person name="Sun Q."/>
            <person name="Zhou Y."/>
        </authorList>
    </citation>
    <scope>NUCLEOTIDE SEQUENCE</scope>
    <source>
        <strain evidence="2">CGMCC 1.12698</strain>
    </source>
</reference>
<dbReference type="RefSeq" id="WP_188387357.1">
    <property type="nucleotide sequence ID" value="NZ_BMFK01000001.1"/>
</dbReference>
<dbReference type="Gene3D" id="3.40.109.10">
    <property type="entry name" value="NADH Oxidase"/>
    <property type="match status" value="2"/>
</dbReference>
<dbReference type="InterPro" id="IPR029479">
    <property type="entry name" value="Nitroreductase"/>
</dbReference>
<feature type="domain" description="Nitroreductase" evidence="1">
    <location>
        <begin position="380"/>
        <end position="504"/>
    </location>
</feature>
<accession>A0A917ANQ0</accession>
<comment type="caution">
    <text evidence="2">The sequence shown here is derived from an EMBL/GenBank/DDBJ whole genome shotgun (WGS) entry which is preliminary data.</text>
</comment>
<organism evidence="2 3">
    <name type="scientific">Priestia taiwanensis</name>
    <dbReference type="NCBI Taxonomy" id="1347902"/>
    <lineage>
        <taxon>Bacteria</taxon>
        <taxon>Bacillati</taxon>
        <taxon>Bacillota</taxon>
        <taxon>Bacilli</taxon>
        <taxon>Bacillales</taxon>
        <taxon>Bacillaceae</taxon>
        <taxon>Priestia</taxon>
    </lineage>
</organism>
<dbReference type="PANTHER" id="PTHR43745">
    <property type="entry name" value="NITROREDUCTASE MJ1384-RELATED"/>
    <property type="match status" value="1"/>
</dbReference>
<reference evidence="2" key="1">
    <citation type="journal article" date="2014" name="Int. J. Syst. Evol. Microbiol.">
        <title>Complete genome sequence of Corynebacterium casei LMG S-19264T (=DSM 44701T), isolated from a smear-ripened cheese.</title>
        <authorList>
            <consortium name="US DOE Joint Genome Institute (JGI-PGF)"/>
            <person name="Walter F."/>
            <person name="Albersmeier A."/>
            <person name="Kalinowski J."/>
            <person name="Ruckert C."/>
        </authorList>
    </citation>
    <scope>NUCLEOTIDE SEQUENCE</scope>
    <source>
        <strain evidence="2">CGMCC 1.12698</strain>
    </source>
</reference>
<dbReference type="NCBIfam" id="TIGR03605">
    <property type="entry name" value="antibiot_sagB"/>
    <property type="match status" value="1"/>
</dbReference>
<name>A0A917ANQ0_9BACI</name>
<dbReference type="PANTHER" id="PTHR43745:SF2">
    <property type="entry name" value="NITROREDUCTASE MJ1384-RELATED"/>
    <property type="match status" value="1"/>
</dbReference>
<dbReference type="Proteomes" id="UP000605259">
    <property type="component" value="Unassembled WGS sequence"/>
</dbReference>
<dbReference type="InterPro" id="IPR052544">
    <property type="entry name" value="Bacteriocin_Proc_Enz"/>
</dbReference>
<dbReference type="CDD" id="cd02142">
    <property type="entry name" value="McbC_SagB-like_oxidoreductase"/>
    <property type="match status" value="1"/>
</dbReference>
<proteinExistence type="predicted"/>
<dbReference type="GO" id="GO:0016491">
    <property type="term" value="F:oxidoreductase activity"/>
    <property type="evidence" value="ECO:0007669"/>
    <property type="project" value="InterPro"/>
</dbReference>
<dbReference type="AlphaFoldDB" id="A0A917ANQ0"/>
<dbReference type="InterPro" id="IPR020051">
    <property type="entry name" value="SagB-type_dehydrogenase"/>
</dbReference>
<keyword evidence="3" id="KW-1185">Reference proteome</keyword>
<sequence>MHLDTFLYQLHFDTEKAMSSGHSVNWDDKPLPYKLYRNVSSIPLCTEVPFNIDCLDDTRPTLRTISHLLWYTFGLTQFSEQNFLEYTAEPLYSYRRFVPSGGALYPNEVYIYLKMDDVSHGVYHYDVAHHRLILIREGNIDSYLNQALGNRCEIEKACCTVFVSTMFWKNFFKYKNFSYRLQGLDAGALIGQLLEVTKRYRYETTVYFQFLDEAVNHLLGLSTNEESVYAVIPLSVDSTMEWCKKADDKITATELCQELPRITHNYYIRSRHIETYPFVQKANEACMLEQFSPIQQMKQQNKEIRTSNNIPLPNVTRMTYDFVSSCRKRYSPEMDFILKKMNVYEIASLFHEAMTSYKYRNDIDDLIESPSPRISIYSSFYLVEGVLNGAYYYDVKKHVLQGIRHGDQRSVLQSAMTLDNVNLQQTPVCIHLVGDREYMKHSLGYRGYRIQQMEAGMLLQRLLLAGGGLNIGGHPLLGYNSVQCDQLYEIDKLNETTLIQLPMGAHYQRSWLKAGLHH</sequence>